<keyword evidence="6" id="KW-0931">ER-Golgi transport</keyword>
<keyword evidence="11 19" id="KW-0472">Membrane</keyword>
<evidence type="ECO:0000256" key="5">
    <source>
        <dbReference type="ARBA" id="ARBA00022824"/>
    </source>
</evidence>
<evidence type="ECO:0000313" key="21">
    <source>
        <dbReference type="EMBL" id="KAK3795978.1"/>
    </source>
</evidence>
<dbReference type="SUPFAM" id="SSF58038">
    <property type="entry name" value="SNARE fusion complex"/>
    <property type="match status" value="1"/>
</dbReference>
<evidence type="ECO:0000313" key="22">
    <source>
        <dbReference type="Proteomes" id="UP001283361"/>
    </source>
</evidence>
<evidence type="ECO:0000256" key="2">
    <source>
        <dbReference type="ARBA" id="ARBA00022448"/>
    </source>
</evidence>
<dbReference type="CDD" id="cd15853">
    <property type="entry name" value="SNARE_Bet1"/>
    <property type="match status" value="1"/>
</dbReference>
<dbReference type="GO" id="GO:0005789">
    <property type="term" value="C:endoplasmic reticulum membrane"/>
    <property type="evidence" value="ECO:0007669"/>
    <property type="project" value="UniProtKB-SubCell"/>
</dbReference>
<proteinExistence type="inferred from homology"/>
<dbReference type="PANTHER" id="PTHR12791">
    <property type="entry name" value="GOLGI SNARE BET1-RELATED"/>
    <property type="match status" value="1"/>
</dbReference>
<comment type="subunit">
    <text evidence="16">Interacts with SNARE complex members GOSR2, SEC22B and STX5. Interacts with LMAN1/ERGIC53. Interacts with STX17.</text>
</comment>
<name>A0AAE1AY04_9GAST</name>
<evidence type="ECO:0000256" key="13">
    <source>
        <dbReference type="ARBA" id="ARBA00037962"/>
    </source>
</evidence>
<accession>A0AAE1AY04</accession>
<evidence type="ECO:0000256" key="15">
    <source>
        <dbReference type="ARBA" id="ARBA00054011"/>
    </source>
</evidence>
<comment type="subcellular location">
    <subcellularLocation>
        <location evidence="14">Endomembrane system</location>
        <topology evidence="14">Single-pass type IV membrane protein</topology>
    </subcellularLocation>
    <subcellularLocation>
        <location evidence="1">Endoplasmic reticulum membrane</location>
        <topology evidence="1">Single-pass membrane protein</topology>
    </subcellularLocation>
    <subcellularLocation>
        <location evidence="12">Golgi apparatus</location>
        <location evidence="12">cis-Golgi network membrane</location>
    </subcellularLocation>
</comment>
<dbReference type="GO" id="GO:0005794">
    <property type="term" value="C:Golgi apparatus"/>
    <property type="evidence" value="ECO:0007669"/>
    <property type="project" value="UniProtKB-SubCell"/>
</dbReference>
<keyword evidence="9" id="KW-0333">Golgi apparatus</keyword>
<evidence type="ECO:0000256" key="14">
    <source>
        <dbReference type="ARBA" id="ARBA00046280"/>
    </source>
</evidence>
<comment type="similarity">
    <text evidence="13">Belongs to the BET1 family.</text>
</comment>
<dbReference type="Proteomes" id="UP001283361">
    <property type="component" value="Unassembled WGS sequence"/>
</dbReference>
<evidence type="ECO:0000256" key="9">
    <source>
        <dbReference type="ARBA" id="ARBA00023034"/>
    </source>
</evidence>
<dbReference type="Gene3D" id="1.20.5.110">
    <property type="match status" value="1"/>
</dbReference>
<gene>
    <name evidence="21" type="ORF">RRG08_042972</name>
</gene>
<dbReference type="PROSITE" id="PS50192">
    <property type="entry name" value="T_SNARE"/>
    <property type="match status" value="1"/>
</dbReference>
<reference evidence="21" key="1">
    <citation type="journal article" date="2023" name="G3 (Bethesda)">
        <title>A reference genome for the long-term kleptoplast-retaining sea slug Elysia crispata morphotype clarki.</title>
        <authorList>
            <person name="Eastman K.E."/>
            <person name="Pendleton A.L."/>
            <person name="Shaikh M.A."/>
            <person name="Suttiyut T."/>
            <person name="Ogas R."/>
            <person name="Tomko P."/>
            <person name="Gavelis G."/>
            <person name="Widhalm J.R."/>
            <person name="Wisecaver J.H."/>
        </authorList>
    </citation>
    <scope>NUCLEOTIDE SEQUENCE</scope>
    <source>
        <strain evidence="21">ECLA1</strain>
    </source>
</reference>
<keyword evidence="22" id="KW-1185">Reference proteome</keyword>
<evidence type="ECO:0000259" key="20">
    <source>
        <dbReference type="PROSITE" id="PS50192"/>
    </source>
</evidence>
<evidence type="ECO:0000256" key="6">
    <source>
        <dbReference type="ARBA" id="ARBA00022892"/>
    </source>
</evidence>
<evidence type="ECO:0000256" key="16">
    <source>
        <dbReference type="ARBA" id="ARBA00063965"/>
    </source>
</evidence>
<dbReference type="InterPro" id="IPR000727">
    <property type="entry name" value="T_SNARE_dom"/>
</dbReference>
<dbReference type="EMBL" id="JAWDGP010000957">
    <property type="protein sequence ID" value="KAK3795978.1"/>
    <property type="molecule type" value="Genomic_DNA"/>
</dbReference>
<dbReference type="AlphaFoldDB" id="A0AAE1AY04"/>
<keyword evidence="2" id="KW-0813">Transport</keyword>
<protein>
    <recommendedName>
        <fullName evidence="17">BET1 homolog</fullName>
    </recommendedName>
    <alternativeName>
        <fullName evidence="18">Golgi vesicular membrane-trafficking protein p18</fullName>
    </alternativeName>
</protein>
<evidence type="ECO:0000256" key="10">
    <source>
        <dbReference type="ARBA" id="ARBA00023054"/>
    </source>
</evidence>
<evidence type="ECO:0000256" key="17">
    <source>
        <dbReference type="ARBA" id="ARBA00071590"/>
    </source>
</evidence>
<keyword evidence="10" id="KW-0175">Coiled coil</keyword>
<keyword evidence="8 19" id="KW-1133">Transmembrane helix</keyword>
<dbReference type="InterPro" id="IPR039899">
    <property type="entry name" value="BET1_SNARE"/>
</dbReference>
<keyword evidence="5" id="KW-0256">Endoplasmic reticulum</keyword>
<comment type="caution">
    <text evidence="21">The sequence shown here is derived from an EMBL/GenBank/DDBJ whole genome shotgun (WGS) entry which is preliminary data.</text>
</comment>
<evidence type="ECO:0000256" key="7">
    <source>
        <dbReference type="ARBA" id="ARBA00022927"/>
    </source>
</evidence>
<feature type="domain" description="T-SNARE coiled-coil homology" evidence="20">
    <location>
        <begin position="20"/>
        <end position="82"/>
    </location>
</feature>
<keyword evidence="3" id="KW-0597">Phosphoprotein</keyword>
<evidence type="ECO:0000256" key="12">
    <source>
        <dbReference type="ARBA" id="ARBA00024188"/>
    </source>
</evidence>
<evidence type="ECO:0000256" key="4">
    <source>
        <dbReference type="ARBA" id="ARBA00022692"/>
    </source>
</evidence>
<comment type="function">
    <text evidence="15">Required for vesicular transport from the ER to the Golgi complex. Functions as a SNARE involved in the docking process of ER-derived vesicles with the cis-Golgi membrane.</text>
</comment>
<feature type="transmembrane region" description="Helical" evidence="19">
    <location>
        <begin position="90"/>
        <end position="109"/>
    </location>
</feature>
<keyword evidence="4 19" id="KW-0812">Transmembrane</keyword>
<sequence>MRRSYMANQGGGYGYQDTSQMLEEENQQQEDELKGKVKALKSLSIDIGFEVKEQNKMLTKMDDDFESSGGLLGKTMGRLKAITNAGHWKLWLYIALFALFVFFMCWLQISESPRRENNISCWHGTILLSEGSILNQNMKRLVFLAN</sequence>
<evidence type="ECO:0000256" key="19">
    <source>
        <dbReference type="SAM" id="Phobius"/>
    </source>
</evidence>
<dbReference type="SMART" id="SM00397">
    <property type="entry name" value="t_SNARE"/>
    <property type="match status" value="1"/>
</dbReference>
<dbReference type="GO" id="GO:0016192">
    <property type="term" value="P:vesicle-mediated transport"/>
    <property type="evidence" value="ECO:0007669"/>
    <property type="project" value="UniProtKB-KW"/>
</dbReference>
<dbReference type="FunFam" id="1.20.5.110:FF:000026">
    <property type="entry name" value="BET1 homolog"/>
    <property type="match status" value="1"/>
</dbReference>
<evidence type="ECO:0000256" key="8">
    <source>
        <dbReference type="ARBA" id="ARBA00022989"/>
    </source>
</evidence>
<dbReference type="GO" id="GO:0015031">
    <property type="term" value="P:protein transport"/>
    <property type="evidence" value="ECO:0007669"/>
    <property type="project" value="UniProtKB-KW"/>
</dbReference>
<evidence type="ECO:0000256" key="1">
    <source>
        <dbReference type="ARBA" id="ARBA00004389"/>
    </source>
</evidence>
<keyword evidence="7" id="KW-0653">Protein transport</keyword>
<evidence type="ECO:0000256" key="11">
    <source>
        <dbReference type="ARBA" id="ARBA00023136"/>
    </source>
</evidence>
<organism evidence="21 22">
    <name type="scientific">Elysia crispata</name>
    <name type="common">lettuce slug</name>
    <dbReference type="NCBI Taxonomy" id="231223"/>
    <lineage>
        <taxon>Eukaryota</taxon>
        <taxon>Metazoa</taxon>
        <taxon>Spiralia</taxon>
        <taxon>Lophotrochozoa</taxon>
        <taxon>Mollusca</taxon>
        <taxon>Gastropoda</taxon>
        <taxon>Heterobranchia</taxon>
        <taxon>Euthyneura</taxon>
        <taxon>Panpulmonata</taxon>
        <taxon>Sacoglossa</taxon>
        <taxon>Placobranchoidea</taxon>
        <taxon>Plakobranchidae</taxon>
        <taxon>Elysia</taxon>
    </lineage>
</organism>
<evidence type="ECO:0000256" key="18">
    <source>
        <dbReference type="ARBA" id="ARBA00077825"/>
    </source>
</evidence>
<evidence type="ECO:0000256" key="3">
    <source>
        <dbReference type="ARBA" id="ARBA00022553"/>
    </source>
</evidence>